<evidence type="ECO:0000313" key="4">
    <source>
        <dbReference type="Proteomes" id="UP001437256"/>
    </source>
</evidence>
<evidence type="ECO:0000256" key="1">
    <source>
        <dbReference type="SAM" id="Coils"/>
    </source>
</evidence>
<reference evidence="3 4" key="1">
    <citation type="submission" date="2024-05" db="EMBL/GenBank/DDBJ databases">
        <title>A draft genome resource for the thread blight pathogen Marasmius tenuissimus strain MS-2.</title>
        <authorList>
            <person name="Yulfo-Soto G.E."/>
            <person name="Baruah I.K."/>
            <person name="Amoako-Attah I."/>
            <person name="Bukari Y."/>
            <person name="Meinhardt L.W."/>
            <person name="Bailey B.A."/>
            <person name="Cohen S.P."/>
        </authorList>
    </citation>
    <scope>NUCLEOTIDE SEQUENCE [LARGE SCALE GENOMIC DNA]</scope>
    <source>
        <strain evidence="3 4">MS-2</strain>
    </source>
</reference>
<organism evidence="3 4">
    <name type="scientific">Marasmius tenuissimus</name>
    <dbReference type="NCBI Taxonomy" id="585030"/>
    <lineage>
        <taxon>Eukaryota</taxon>
        <taxon>Fungi</taxon>
        <taxon>Dikarya</taxon>
        <taxon>Basidiomycota</taxon>
        <taxon>Agaricomycotina</taxon>
        <taxon>Agaricomycetes</taxon>
        <taxon>Agaricomycetidae</taxon>
        <taxon>Agaricales</taxon>
        <taxon>Marasmiineae</taxon>
        <taxon>Marasmiaceae</taxon>
        <taxon>Marasmius</taxon>
    </lineage>
</organism>
<name>A0ABR2Z7X7_9AGAR</name>
<dbReference type="Proteomes" id="UP001437256">
    <property type="component" value="Unassembled WGS sequence"/>
</dbReference>
<feature type="compositionally biased region" description="Basic and acidic residues" evidence="2">
    <location>
        <begin position="1"/>
        <end position="10"/>
    </location>
</feature>
<keyword evidence="1" id="KW-0175">Coiled coil</keyword>
<proteinExistence type="predicted"/>
<feature type="non-terminal residue" evidence="3">
    <location>
        <position position="212"/>
    </location>
</feature>
<accession>A0ABR2Z7X7</accession>
<sequence length="212" mass="23946">MSRSHSETYHEIQSPPPSGLGDEEHIAGDGEDPEWQGGLEGTGDFEDDQNQPVEEDDDEVDEVSSSSEEERAPTAVSSVSSRTKNRRSSSTRHSSYSTKYDRGQLSLVRDLQINLGKQTHRLMQLELDKEYLERTVSSQRRKLSAKDVEIGELNVNLQEHKEAVETYEDELEDLTQENAGLRNDIRDQAATIAGLNEDIENQMKENGELRKL</sequence>
<evidence type="ECO:0000313" key="3">
    <source>
        <dbReference type="EMBL" id="KAL0057044.1"/>
    </source>
</evidence>
<feature type="region of interest" description="Disordered" evidence="2">
    <location>
        <begin position="1"/>
        <end position="100"/>
    </location>
</feature>
<keyword evidence="4" id="KW-1185">Reference proteome</keyword>
<gene>
    <name evidence="3" type="ORF">AAF712_016336</name>
</gene>
<feature type="coiled-coil region" evidence="1">
    <location>
        <begin position="122"/>
        <end position="212"/>
    </location>
</feature>
<protein>
    <submittedName>
        <fullName evidence="3">Uncharacterized protein</fullName>
    </submittedName>
</protein>
<feature type="compositionally biased region" description="Acidic residues" evidence="2">
    <location>
        <begin position="43"/>
        <end position="62"/>
    </location>
</feature>
<comment type="caution">
    <text evidence="3">The sequence shown here is derived from an EMBL/GenBank/DDBJ whole genome shotgun (WGS) entry which is preliminary data.</text>
</comment>
<evidence type="ECO:0000256" key="2">
    <source>
        <dbReference type="SAM" id="MobiDB-lite"/>
    </source>
</evidence>
<dbReference type="EMBL" id="JBBXMP010000730">
    <property type="protein sequence ID" value="KAL0057044.1"/>
    <property type="molecule type" value="Genomic_DNA"/>
</dbReference>